<comment type="subcellular location">
    <subcellularLocation>
        <location evidence="1">Membrane</location>
        <topology evidence="1">Multi-pass membrane protein</topology>
    </subcellularLocation>
</comment>
<reference evidence="7 8" key="1">
    <citation type="journal article" date="2015" name="Genome Biol.">
        <title>Comparative genomics of Steinernema reveals deeply conserved gene regulatory networks.</title>
        <authorList>
            <person name="Dillman A.R."/>
            <person name="Macchietto M."/>
            <person name="Porter C.F."/>
            <person name="Rogers A."/>
            <person name="Williams B."/>
            <person name="Antoshechkin I."/>
            <person name="Lee M.M."/>
            <person name="Goodwin Z."/>
            <person name="Lu X."/>
            <person name="Lewis E.E."/>
            <person name="Goodrich-Blair H."/>
            <person name="Stock S.P."/>
            <person name="Adams B.J."/>
            <person name="Sternberg P.W."/>
            <person name="Mortazavi A."/>
        </authorList>
    </citation>
    <scope>NUCLEOTIDE SEQUENCE [LARGE SCALE GENOMIC DNA]</scope>
    <source>
        <strain evidence="7 8">ALL</strain>
    </source>
</reference>
<keyword evidence="4" id="KW-0472">Membrane</keyword>
<dbReference type="STRING" id="34508.A0A4U5P130"/>
<evidence type="ECO:0000313" key="7">
    <source>
        <dbReference type="EMBL" id="TKR89622.1"/>
    </source>
</evidence>
<feature type="compositionally biased region" description="Acidic residues" evidence="5">
    <location>
        <begin position="427"/>
        <end position="438"/>
    </location>
</feature>
<sequence length="538" mass="60707">MAYSALHNAMMEALINDRVDFVRLLLENGVSMSSFLTMRRLEELYNTDKGPPNTLYYIVRDVVKIKSGYRYRLPHIGLAIEKLMGNAYKSPYTSNEFKDRYMEFRAKYREAFKKFHNVDEIPYASIGTGSLTGTTSSIGFTSAPMVVNGHGPPPVVNSQASGPVFSAASGNRTLSSHILWRSHLRRDNAMSVQQMRPPNLVDSHHAMVPDFDDEMSSSNGQPRKADFRYPFSELLLWAVLTKRQEMALCMWEHGEEAMAKALVGCKLYKSLAKEAAEDYLEVEICEELKEYAEQFRVLSLDLLDHCYKQDDAQTLQILTYELKHWGDETCLSLAVIANNKQFLAHPCCQILLADLWHGGLRIRSNSNLKVILGICFPVFLFALEFKSKEELAQQPQTAAEHEDGVNNYYASSISSSSSSDSSSSSSSDDDEYDTELEDGPNQRRRASNSSVQSLNLANRLIKAHLDCRPVCGQPSRRIGMVCLRQTKRGNGFLHTHTLAWCISAWKGYTDVCNSLGKILKGMIRLEKQLKKRARSAFN</sequence>
<evidence type="ECO:0000256" key="3">
    <source>
        <dbReference type="ARBA" id="ARBA00022989"/>
    </source>
</evidence>
<dbReference type="AlphaFoldDB" id="A0A4U5P130"/>
<dbReference type="OrthoDB" id="301415at2759"/>
<dbReference type="Proteomes" id="UP000298663">
    <property type="component" value="Unassembled WGS sequence"/>
</dbReference>
<keyword evidence="3" id="KW-1133">Transmembrane helix</keyword>
<keyword evidence="8" id="KW-1185">Reference proteome</keyword>
<dbReference type="Pfam" id="PF25508">
    <property type="entry name" value="TRPM2"/>
    <property type="match status" value="2"/>
</dbReference>
<evidence type="ECO:0000256" key="2">
    <source>
        <dbReference type="ARBA" id="ARBA00022692"/>
    </source>
</evidence>
<feature type="domain" description="TRPM-like" evidence="6">
    <location>
        <begin position="215"/>
        <end position="345"/>
    </location>
</feature>
<reference evidence="7 8" key="2">
    <citation type="journal article" date="2019" name="G3 (Bethesda)">
        <title>Hybrid Assembly of the Genome of the Entomopathogenic Nematode Steinernema carpocapsae Identifies the X-Chromosome.</title>
        <authorList>
            <person name="Serra L."/>
            <person name="Macchietto M."/>
            <person name="Macias-Munoz A."/>
            <person name="McGill C.J."/>
            <person name="Rodriguez I.M."/>
            <person name="Rodriguez B."/>
            <person name="Murad R."/>
            <person name="Mortazavi A."/>
        </authorList>
    </citation>
    <scope>NUCLEOTIDE SEQUENCE [LARGE SCALE GENOMIC DNA]</scope>
    <source>
        <strain evidence="7 8">ALL</strain>
    </source>
</reference>
<dbReference type="InterPro" id="IPR050927">
    <property type="entry name" value="TRPM"/>
</dbReference>
<feature type="compositionally biased region" description="Low complexity" evidence="5">
    <location>
        <begin position="411"/>
        <end position="426"/>
    </location>
</feature>
<feature type="domain" description="TRPM-like" evidence="6">
    <location>
        <begin position="3"/>
        <end position="107"/>
    </location>
</feature>
<keyword evidence="2" id="KW-0812">Transmembrane</keyword>
<dbReference type="GO" id="GO:0005261">
    <property type="term" value="F:monoatomic cation channel activity"/>
    <property type="evidence" value="ECO:0007669"/>
    <property type="project" value="TreeGrafter"/>
</dbReference>
<evidence type="ECO:0000256" key="1">
    <source>
        <dbReference type="ARBA" id="ARBA00004141"/>
    </source>
</evidence>
<accession>A0A4U5P130</accession>
<feature type="region of interest" description="Disordered" evidence="5">
    <location>
        <begin position="411"/>
        <end position="451"/>
    </location>
</feature>
<organism evidence="7 8">
    <name type="scientific">Steinernema carpocapsae</name>
    <name type="common">Entomopathogenic nematode</name>
    <dbReference type="NCBI Taxonomy" id="34508"/>
    <lineage>
        <taxon>Eukaryota</taxon>
        <taxon>Metazoa</taxon>
        <taxon>Ecdysozoa</taxon>
        <taxon>Nematoda</taxon>
        <taxon>Chromadorea</taxon>
        <taxon>Rhabditida</taxon>
        <taxon>Tylenchina</taxon>
        <taxon>Panagrolaimomorpha</taxon>
        <taxon>Strongyloidoidea</taxon>
        <taxon>Steinernematidae</taxon>
        <taxon>Steinernema</taxon>
    </lineage>
</organism>
<dbReference type="InterPro" id="IPR057366">
    <property type="entry name" value="TRPM-like"/>
</dbReference>
<evidence type="ECO:0000256" key="5">
    <source>
        <dbReference type="SAM" id="MobiDB-lite"/>
    </source>
</evidence>
<comment type="caution">
    <text evidence="7">The sequence shown here is derived from an EMBL/GenBank/DDBJ whole genome shotgun (WGS) entry which is preliminary data.</text>
</comment>
<dbReference type="GO" id="GO:0030001">
    <property type="term" value="P:metal ion transport"/>
    <property type="evidence" value="ECO:0007669"/>
    <property type="project" value="TreeGrafter"/>
</dbReference>
<name>A0A4U5P130_STECR</name>
<protein>
    <recommendedName>
        <fullName evidence="6">TRPM-like domain-containing protein</fullName>
    </recommendedName>
</protein>
<dbReference type="GO" id="GO:0005886">
    <property type="term" value="C:plasma membrane"/>
    <property type="evidence" value="ECO:0007669"/>
    <property type="project" value="TreeGrafter"/>
</dbReference>
<evidence type="ECO:0000313" key="8">
    <source>
        <dbReference type="Proteomes" id="UP000298663"/>
    </source>
</evidence>
<evidence type="ECO:0000259" key="6">
    <source>
        <dbReference type="Pfam" id="PF25508"/>
    </source>
</evidence>
<dbReference type="EMBL" id="AZBU02000003">
    <property type="protein sequence ID" value="TKR89622.1"/>
    <property type="molecule type" value="Genomic_DNA"/>
</dbReference>
<dbReference type="PANTHER" id="PTHR13800">
    <property type="entry name" value="TRANSIENT RECEPTOR POTENTIAL CATION CHANNEL, SUBFAMILY M, MEMBER 6"/>
    <property type="match status" value="1"/>
</dbReference>
<proteinExistence type="predicted"/>
<dbReference type="PANTHER" id="PTHR13800:SF44">
    <property type="entry name" value="TRANSIENT RECEPTOR POTENTIAL CHANNEL"/>
    <property type="match status" value="1"/>
</dbReference>
<gene>
    <name evidence="7" type="ORF">L596_013694</name>
</gene>
<evidence type="ECO:0000256" key="4">
    <source>
        <dbReference type="ARBA" id="ARBA00023136"/>
    </source>
</evidence>